<evidence type="ECO:0000256" key="2">
    <source>
        <dbReference type="ARBA" id="ARBA00022448"/>
    </source>
</evidence>
<dbReference type="PROSITE" id="PS50850">
    <property type="entry name" value="MFS"/>
    <property type="match status" value="1"/>
</dbReference>
<dbReference type="RefSeq" id="WP_345588302.1">
    <property type="nucleotide sequence ID" value="NZ_BAABJG010000015.1"/>
</dbReference>
<dbReference type="PANTHER" id="PTHR43124:SF3">
    <property type="entry name" value="CHLORAMPHENICOL EFFLUX PUMP RV0191"/>
    <property type="match status" value="1"/>
</dbReference>
<evidence type="ECO:0000256" key="5">
    <source>
        <dbReference type="ARBA" id="ARBA00022989"/>
    </source>
</evidence>
<feature type="transmembrane region" description="Helical" evidence="7">
    <location>
        <begin position="103"/>
        <end position="124"/>
    </location>
</feature>
<dbReference type="PANTHER" id="PTHR43124">
    <property type="entry name" value="PURINE EFFLUX PUMP PBUE"/>
    <property type="match status" value="1"/>
</dbReference>
<organism evidence="9 10">
    <name type="scientific">Paenibacillus vulneris</name>
    <dbReference type="NCBI Taxonomy" id="1133364"/>
    <lineage>
        <taxon>Bacteria</taxon>
        <taxon>Bacillati</taxon>
        <taxon>Bacillota</taxon>
        <taxon>Bacilli</taxon>
        <taxon>Bacillales</taxon>
        <taxon>Paenibacillaceae</taxon>
        <taxon>Paenibacillus</taxon>
    </lineage>
</organism>
<dbReference type="CDD" id="cd17324">
    <property type="entry name" value="MFS_NepI_like"/>
    <property type="match status" value="1"/>
</dbReference>
<feature type="transmembrane region" description="Helical" evidence="7">
    <location>
        <begin position="271"/>
        <end position="289"/>
    </location>
</feature>
<dbReference type="SUPFAM" id="SSF103473">
    <property type="entry name" value="MFS general substrate transporter"/>
    <property type="match status" value="1"/>
</dbReference>
<dbReference type="InterPro" id="IPR050189">
    <property type="entry name" value="MFS_Efflux_Transporters"/>
</dbReference>
<keyword evidence="4 7" id="KW-0812">Transmembrane</keyword>
<protein>
    <submittedName>
        <fullName evidence="9">MFS transporter</fullName>
    </submittedName>
</protein>
<feature type="transmembrane region" description="Helical" evidence="7">
    <location>
        <begin position="238"/>
        <end position="259"/>
    </location>
</feature>
<gene>
    <name evidence="9" type="ORF">ACFQ4B_21115</name>
</gene>
<comment type="caution">
    <text evidence="9">The sequence shown here is derived from an EMBL/GenBank/DDBJ whole genome shotgun (WGS) entry which is preliminary data.</text>
</comment>
<keyword evidence="3" id="KW-1003">Cell membrane</keyword>
<feature type="transmembrane region" description="Helical" evidence="7">
    <location>
        <begin position="331"/>
        <end position="352"/>
    </location>
</feature>
<evidence type="ECO:0000313" key="9">
    <source>
        <dbReference type="EMBL" id="MFD1222622.1"/>
    </source>
</evidence>
<evidence type="ECO:0000256" key="6">
    <source>
        <dbReference type="ARBA" id="ARBA00023136"/>
    </source>
</evidence>
<feature type="transmembrane region" description="Helical" evidence="7">
    <location>
        <begin position="295"/>
        <end position="319"/>
    </location>
</feature>
<evidence type="ECO:0000256" key="1">
    <source>
        <dbReference type="ARBA" id="ARBA00004651"/>
    </source>
</evidence>
<evidence type="ECO:0000259" key="8">
    <source>
        <dbReference type="PROSITE" id="PS50850"/>
    </source>
</evidence>
<keyword evidence="10" id="KW-1185">Reference proteome</keyword>
<feature type="transmembrane region" description="Helical" evidence="7">
    <location>
        <begin position="358"/>
        <end position="376"/>
    </location>
</feature>
<dbReference type="EMBL" id="JBHTLU010000031">
    <property type="protein sequence ID" value="MFD1222622.1"/>
    <property type="molecule type" value="Genomic_DNA"/>
</dbReference>
<proteinExistence type="predicted"/>
<sequence>MNKSNPLLLIMLALGVFGIITTEMGIVGVLPQVTDKFHISAAQAGWLVSVFALVVALSGPFVTLLASGMNRKLILSSAVFLFAVSNLVYAFTTRFELMLVFRIIPAMLHPVFFSIALVTAAQLVPPEKSGKAVTKVFAGITVGFAFGVPLTSFLAEHISLEAAFLFGAIVSAIAGFGILLGLPSMPVNQKMTYGRQLSILRKPGLWLHIATITCIFASMFSVYSYYAEFLGQVTRMNGTWISLMLMVFGIVMIAGNFLFGDWLQKSLKRTVFLFPLLYIAVYVLVYGLGTYFIPMIIMVIVWGMVHSGGLLVSQAWLMTEAEEAPEFGNSLFVSFTNLGITVGTTIGGWFIAQLGIHQLIWSGIGFALAAWVTVVVKWKRLGSGNEASEAVTINSHRGERNENA</sequence>
<accession>A0ABW3UQD2</accession>
<dbReference type="InterPro" id="IPR011701">
    <property type="entry name" value="MFS"/>
</dbReference>
<feature type="domain" description="Major facilitator superfamily (MFS) profile" evidence="8">
    <location>
        <begin position="8"/>
        <end position="381"/>
    </location>
</feature>
<feature type="transmembrane region" description="Helical" evidence="7">
    <location>
        <begin position="162"/>
        <end position="184"/>
    </location>
</feature>
<keyword evidence="5 7" id="KW-1133">Transmembrane helix</keyword>
<evidence type="ECO:0000256" key="7">
    <source>
        <dbReference type="SAM" id="Phobius"/>
    </source>
</evidence>
<dbReference type="InterPro" id="IPR020846">
    <property type="entry name" value="MFS_dom"/>
</dbReference>
<feature type="transmembrane region" description="Helical" evidence="7">
    <location>
        <begin position="43"/>
        <end position="66"/>
    </location>
</feature>
<reference evidence="10" key="1">
    <citation type="journal article" date="2019" name="Int. J. Syst. Evol. Microbiol.">
        <title>The Global Catalogue of Microorganisms (GCM) 10K type strain sequencing project: providing services to taxonomists for standard genome sequencing and annotation.</title>
        <authorList>
            <consortium name="The Broad Institute Genomics Platform"/>
            <consortium name="The Broad Institute Genome Sequencing Center for Infectious Disease"/>
            <person name="Wu L."/>
            <person name="Ma J."/>
        </authorList>
    </citation>
    <scope>NUCLEOTIDE SEQUENCE [LARGE SCALE GENOMIC DNA]</scope>
    <source>
        <strain evidence="10">CCUG 53270</strain>
    </source>
</reference>
<keyword evidence="2" id="KW-0813">Transport</keyword>
<evidence type="ECO:0000256" key="3">
    <source>
        <dbReference type="ARBA" id="ARBA00022475"/>
    </source>
</evidence>
<feature type="transmembrane region" description="Helical" evidence="7">
    <location>
        <begin position="73"/>
        <end position="91"/>
    </location>
</feature>
<dbReference type="Pfam" id="PF07690">
    <property type="entry name" value="MFS_1"/>
    <property type="match status" value="1"/>
</dbReference>
<evidence type="ECO:0000313" key="10">
    <source>
        <dbReference type="Proteomes" id="UP001597180"/>
    </source>
</evidence>
<feature type="transmembrane region" description="Helical" evidence="7">
    <location>
        <begin position="7"/>
        <end position="31"/>
    </location>
</feature>
<dbReference type="Proteomes" id="UP001597180">
    <property type="component" value="Unassembled WGS sequence"/>
</dbReference>
<name>A0ABW3UQD2_9BACL</name>
<keyword evidence="6 7" id="KW-0472">Membrane</keyword>
<dbReference type="Gene3D" id="1.20.1250.20">
    <property type="entry name" value="MFS general substrate transporter like domains"/>
    <property type="match status" value="1"/>
</dbReference>
<comment type="subcellular location">
    <subcellularLocation>
        <location evidence="1">Cell membrane</location>
        <topology evidence="1">Multi-pass membrane protein</topology>
    </subcellularLocation>
</comment>
<feature type="transmembrane region" description="Helical" evidence="7">
    <location>
        <begin position="205"/>
        <end position="226"/>
    </location>
</feature>
<dbReference type="InterPro" id="IPR036259">
    <property type="entry name" value="MFS_trans_sf"/>
</dbReference>
<evidence type="ECO:0000256" key="4">
    <source>
        <dbReference type="ARBA" id="ARBA00022692"/>
    </source>
</evidence>
<feature type="transmembrane region" description="Helical" evidence="7">
    <location>
        <begin position="136"/>
        <end position="156"/>
    </location>
</feature>